<evidence type="ECO:0000256" key="10">
    <source>
        <dbReference type="ARBA" id="ARBA00029997"/>
    </source>
</evidence>
<feature type="compositionally biased region" description="Polar residues" evidence="13">
    <location>
        <begin position="27"/>
        <end position="36"/>
    </location>
</feature>
<dbReference type="GO" id="GO:0051028">
    <property type="term" value="P:mRNA transport"/>
    <property type="evidence" value="ECO:0007669"/>
    <property type="project" value="UniProtKB-UniRule"/>
</dbReference>
<dbReference type="Proteomes" id="UP000681722">
    <property type="component" value="Unassembled WGS sequence"/>
</dbReference>
<dbReference type="Proteomes" id="UP000663829">
    <property type="component" value="Unassembled WGS sequence"/>
</dbReference>
<dbReference type="GO" id="GO:0006607">
    <property type="term" value="P:NLS-bearing protein import into nucleus"/>
    <property type="evidence" value="ECO:0007669"/>
    <property type="project" value="TreeGrafter"/>
</dbReference>
<name>A0A814AFY8_9BILA</name>
<dbReference type="InterPro" id="IPR035979">
    <property type="entry name" value="RBD_domain_sf"/>
</dbReference>
<dbReference type="InterPro" id="IPR007846">
    <property type="entry name" value="RRM_NUP35_dom"/>
</dbReference>
<reference evidence="15" key="1">
    <citation type="submission" date="2021-02" db="EMBL/GenBank/DDBJ databases">
        <authorList>
            <person name="Nowell W R."/>
        </authorList>
    </citation>
    <scope>NUCLEOTIDE SEQUENCE</scope>
</reference>
<dbReference type="GO" id="GO:0044613">
    <property type="term" value="C:nuclear pore central transport channel"/>
    <property type="evidence" value="ECO:0007669"/>
    <property type="project" value="TreeGrafter"/>
</dbReference>
<keyword evidence="17" id="KW-1185">Reference proteome</keyword>
<evidence type="ECO:0000256" key="2">
    <source>
        <dbReference type="ARBA" id="ARBA00009454"/>
    </source>
</evidence>
<evidence type="ECO:0000256" key="3">
    <source>
        <dbReference type="ARBA" id="ARBA00016439"/>
    </source>
</evidence>
<dbReference type="Gene3D" id="3.30.70.330">
    <property type="match status" value="1"/>
</dbReference>
<keyword evidence="7" id="KW-0811">Translocation</keyword>
<dbReference type="PROSITE" id="PS51472">
    <property type="entry name" value="RRM_NUP35"/>
    <property type="match status" value="1"/>
</dbReference>
<dbReference type="PANTHER" id="PTHR21527:SF6">
    <property type="entry name" value="NUCLEOPORIN NUP35"/>
    <property type="match status" value="1"/>
</dbReference>
<dbReference type="GO" id="GO:0006999">
    <property type="term" value="P:nuclear pore organization"/>
    <property type="evidence" value="ECO:0007669"/>
    <property type="project" value="TreeGrafter"/>
</dbReference>
<dbReference type="GO" id="GO:0017056">
    <property type="term" value="F:structural constituent of nuclear pore"/>
    <property type="evidence" value="ECO:0007669"/>
    <property type="project" value="TreeGrafter"/>
</dbReference>
<feature type="region of interest" description="Disordered" evidence="13">
    <location>
        <begin position="1"/>
        <end position="36"/>
    </location>
</feature>
<evidence type="ECO:0000256" key="6">
    <source>
        <dbReference type="ARBA" id="ARBA00022927"/>
    </source>
</evidence>
<dbReference type="SUPFAM" id="SSF54928">
    <property type="entry name" value="RNA-binding domain, RBD"/>
    <property type="match status" value="1"/>
</dbReference>
<evidence type="ECO:0000256" key="11">
    <source>
        <dbReference type="ARBA" id="ARBA00030250"/>
    </source>
</evidence>
<evidence type="ECO:0000313" key="16">
    <source>
        <dbReference type="EMBL" id="CAF3694275.1"/>
    </source>
</evidence>
<keyword evidence="4 12" id="KW-0813">Transport</keyword>
<dbReference type="PANTHER" id="PTHR21527">
    <property type="entry name" value="NUCLEOPORIN NUP35"/>
    <property type="match status" value="1"/>
</dbReference>
<dbReference type="GO" id="GO:0005543">
    <property type="term" value="F:phospholipid binding"/>
    <property type="evidence" value="ECO:0007669"/>
    <property type="project" value="TreeGrafter"/>
</dbReference>
<feature type="domain" description="RRM Nup35-type" evidence="14">
    <location>
        <begin position="100"/>
        <end position="180"/>
    </location>
</feature>
<comment type="subcellular location">
    <subcellularLocation>
        <location evidence="1">Nucleus</location>
        <location evidence="1">Nuclear pore complex</location>
    </subcellularLocation>
</comment>
<keyword evidence="8 12" id="KW-0906">Nuclear pore complex</keyword>
<evidence type="ECO:0000256" key="12">
    <source>
        <dbReference type="PROSITE-ProRule" id="PRU00804"/>
    </source>
</evidence>
<dbReference type="EMBL" id="CAJOBC010001709">
    <property type="protein sequence ID" value="CAF3694275.1"/>
    <property type="molecule type" value="Genomic_DNA"/>
</dbReference>
<evidence type="ECO:0000256" key="5">
    <source>
        <dbReference type="ARBA" id="ARBA00022816"/>
    </source>
</evidence>
<proteinExistence type="inferred from homology"/>
<accession>A0A814AFY8</accession>
<sequence length="266" mass="30009">MKPSSPFSITQIKRPYDDIPSPPSFDISLTRSSTTTPGHQKRVRFLIQDDAGTERRNFESSSIYSPTGQSSIQYDQDYSQNIFSHRQGVSASGSYIDESGNDGTWLTLYGFRTPQEIQFILDEFTRFGVIEKHVIVEESNYLHVKYETRLQAQKALTKHGHLFGKIMIGVRLCQDKDIIGLKPTTNPNIYLENPFLIRHRRNIPKLNQDFISASPSLTFQRNNLATSSQILAPLNFNGAFPFGTSNPITTSLSSSSLFNPFGKTTM</sequence>
<evidence type="ECO:0000256" key="8">
    <source>
        <dbReference type="ARBA" id="ARBA00023132"/>
    </source>
</evidence>
<comment type="caution">
    <text evidence="15">The sequence shown here is derived from an EMBL/GenBank/DDBJ whole genome shotgun (WGS) entry which is preliminary data.</text>
</comment>
<dbReference type="AlphaFoldDB" id="A0A814AFY8"/>
<evidence type="ECO:0000256" key="9">
    <source>
        <dbReference type="ARBA" id="ARBA00023242"/>
    </source>
</evidence>
<organism evidence="15 17">
    <name type="scientific">Didymodactylos carnosus</name>
    <dbReference type="NCBI Taxonomy" id="1234261"/>
    <lineage>
        <taxon>Eukaryota</taxon>
        <taxon>Metazoa</taxon>
        <taxon>Spiralia</taxon>
        <taxon>Gnathifera</taxon>
        <taxon>Rotifera</taxon>
        <taxon>Eurotatoria</taxon>
        <taxon>Bdelloidea</taxon>
        <taxon>Philodinida</taxon>
        <taxon>Philodinidae</taxon>
        <taxon>Didymodactylos</taxon>
    </lineage>
</organism>
<evidence type="ECO:0000256" key="7">
    <source>
        <dbReference type="ARBA" id="ARBA00023010"/>
    </source>
</evidence>
<dbReference type="OrthoDB" id="3365060at2759"/>
<dbReference type="EMBL" id="CAJNOQ010001709">
    <property type="protein sequence ID" value="CAF0913677.1"/>
    <property type="molecule type" value="Genomic_DNA"/>
</dbReference>
<evidence type="ECO:0000256" key="1">
    <source>
        <dbReference type="ARBA" id="ARBA00004567"/>
    </source>
</evidence>
<evidence type="ECO:0000313" key="15">
    <source>
        <dbReference type="EMBL" id="CAF0913677.1"/>
    </source>
</evidence>
<dbReference type="GO" id="GO:0044615">
    <property type="term" value="C:nuclear pore nuclear basket"/>
    <property type="evidence" value="ECO:0007669"/>
    <property type="project" value="TreeGrafter"/>
</dbReference>
<evidence type="ECO:0000259" key="14">
    <source>
        <dbReference type="PROSITE" id="PS51472"/>
    </source>
</evidence>
<dbReference type="GO" id="GO:0003676">
    <property type="term" value="F:nucleic acid binding"/>
    <property type="evidence" value="ECO:0007669"/>
    <property type="project" value="InterPro"/>
</dbReference>
<keyword evidence="5 12" id="KW-0509">mRNA transport</keyword>
<evidence type="ECO:0000313" key="17">
    <source>
        <dbReference type="Proteomes" id="UP000663829"/>
    </source>
</evidence>
<feature type="compositionally biased region" description="Polar residues" evidence="13">
    <location>
        <begin position="1"/>
        <end position="11"/>
    </location>
</feature>
<keyword evidence="9 12" id="KW-0539">Nucleus</keyword>
<gene>
    <name evidence="15" type="ORF">GPM918_LOCUS9280</name>
    <name evidence="16" type="ORF">SRO942_LOCUS9281</name>
</gene>
<dbReference type="InterPro" id="IPR012677">
    <property type="entry name" value="Nucleotide-bd_a/b_plait_sf"/>
</dbReference>
<evidence type="ECO:0000256" key="13">
    <source>
        <dbReference type="SAM" id="MobiDB-lite"/>
    </source>
</evidence>
<dbReference type="FunFam" id="3.30.70.330:FF:000095">
    <property type="entry name" value="Putative Nucleoporin NUP53"/>
    <property type="match status" value="1"/>
</dbReference>
<keyword evidence="6" id="KW-0653">Protein transport</keyword>
<evidence type="ECO:0000256" key="4">
    <source>
        <dbReference type="ARBA" id="ARBA00022448"/>
    </source>
</evidence>
<protein>
    <recommendedName>
        <fullName evidence="3">Nucleoporin NUP35</fullName>
    </recommendedName>
    <alternativeName>
        <fullName evidence="11">35 kDa nucleoporin</fullName>
    </alternativeName>
    <alternativeName>
        <fullName evidence="10">Nucleoporin NUP53</fullName>
    </alternativeName>
</protein>
<comment type="similarity">
    <text evidence="2">Belongs to the Nup35 family.</text>
</comment>
<dbReference type="Pfam" id="PF05172">
    <property type="entry name" value="RRM_Nup35"/>
    <property type="match status" value="1"/>
</dbReference>